<dbReference type="PANTHER" id="PTHR43586">
    <property type="entry name" value="CYSTEINE DESULFURASE"/>
    <property type="match status" value="1"/>
</dbReference>
<dbReference type="AlphaFoldDB" id="A0A644YKU2"/>
<sequence>MNVYLDNSATSWPKPASMINAMAGYLNEYGGSPGRSGHHFAARAAAEVSETREMIASLFNCPSAERVMFSANATHAINFAIKGILNPGDHVIISHMEHNAVLRTVSFLKDQGVIEFDIAGCNKRGVIDQEHLKSLIRKNTRLVICIHGSNVAGTIQDISAIGQICHENDILFLVDAAQSAGFVPIDMVEDHIDLLAFTGHKKLYGPTGIGGLCIREDIPVRTHIHGGTGSKSEIAEHPLFYPDRLEAGTLNAVGIIGLKAGIQHVLDKGINNIRKSLTDLTRHFISECRNMEEITIYGPSDQEERLPLISLNIKNMQPAPNAAALDKEFNIMVRPGLHCSPLAHKTIGSFPGGTLRFSFGCFTTEEELKYTLEALKKIIYG</sequence>
<evidence type="ECO:0000313" key="7">
    <source>
        <dbReference type="EMBL" id="MPM29116.1"/>
    </source>
</evidence>
<dbReference type="EMBL" id="VSSQ01005428">
    <property type="protein sequence ID" value="MPM29116.1"/>
    <property type="molecule type" value="Genomic_DNA"/>
</dbReference>
<dbReference type="InterPro" id="IPR010969">
    <property type="entry name" value="Cys_dSase-rel_unknwn_funct"/>
</dbReference>
<dbReference type="Gene3D" id="3.90.1150.10">
    <property type="entry name" value="Aspartate Aminotransferase, domain 1"/>
    <property type="match status" value="1"/>
</dbReference>
<keyword evidence="4" id="KW-0663">Pyridoxal phosphate</keyword>
<dbReference type="Gene3D" id="3.40.640.10">
    <property type="entry name" value="Type I PLP-dependent aspartate aminotransferase-like (Major domain)"/>
    <property type="match status" value="1"/>
</dbReference>
<dbReference type="PROSITE" id="PS00595">
    <property type="entry name" value="AA_TRANSFER_CLASS_5"/>
    <property type="match status" value="1"/>
</dbReference>
<dbReference type="GO" id="GO:0031071">
    <property type="term" value="F:cysteine desulfurase activity"/>
    <property type="evidence" value="ECO:0007669"/>
    <property type="project" value="UniProtKB-EC"/>
</dbReference>
<dbReference type="SUPFAM" id="SSF53383">
    <property type="entry name" value="PLP-dependent transferases"/>
    <property type="match status" value="1"/>
</dbReference>
<protein>
    <recommendedName>
        <fullName evidence="3">cysteine desulfurase</fullName>
        <ecNumber evidence="3">2.8.1.7</ecNumber>
    </recommendedName>
</protein>
<reference evidence="7" key="1">
    <citation type="submission" date="2019-08" db="EMBL/GenBank/DDBJ databases">
        <authorList>
            <person name="Kucharzyk K."/>
            <person name="Murdoch R.W."/>
            <person name="Higgins S."/>
            <person name="Loffler F."/>
        </authorList>
    </citation>
    <scope>NUCLEOTIDE SEQUENCE</scope>
</reference>
<evidence type="ECO:0000256" key="1">
    <source>
        <dbReference type="ARBA" id="ARBA00001933"/>
    </source>
</evidence>
<dbReference type="PIRSF" id="PIRSF005572">
    <property type="entry name" value="NifS"/>
    <property type="match status" value="1"/>
</dbReference>
<dbReference type="InterPro" id="IPR015424">
    <property type="entry name" value="PyrdxlP-dep_Trfase"/>
</dbReference>
<comment type="catalytic activity">
    <reaction evidence="5">
        <text>(sulfur carrier)-H + L-cysteine = (sulfur carrier)-SH + L-alanine</text>
        <dbReference type="Rhea" id="RHEA:43892"/>
        <dbReference type="Rhea" id="RHEA-COMP:14737"/>
        <dbReference type="Rhea" id="RHEA-COMP:14739"/>
        <dbReference type="ChEBI" id="CHEBI:29917"/>
        <dbReference type="ChEBI" id="CHEBI:35235"/>
        <dbReference type="ChEBI" id="CHEBI:57972"/>
        <dbReference type="ChEBI" id="CHEBI:64428"/>
        <dbReference type="EC" id="2.8.1.7"/>
    </reaction>
</comment>
<dbReference type="InterPro" id="IPR020578">
    <property type="entry name" value="Aminotrans_V_PyrdxlP_BS"/>
</dbReference>
<accession>A0A644YKU2</accession>
<comment type="cofactor">
    <cofactor evidence="1">
        <name>pyridoxal 5'-phosphate</name>
        <dbReference type="ChEBI" id="CHEBI:597326"/>
    </cofactor>
</comment>
<dbReference type="PANTHER" id="PTHR43586:SF4">
    <property type="entry name" value="ISOPENICILLIN N EPIMERASE"/>
    <property type="match status" value="1"/>
</dbReference>
<dbReference type="Pfam" id="PF00266">
    <property type="entry name" value="Aminotran_5"/>
    <property type="match status" value="1"/>
</dbReference>
<gene>
    <name evidence="7" type="primary">sufS_24</name>
    <name evidence="7" type="ORF">SDC9_75655</name>
</gene>
<name>A0A644YKU2_9ZZZZ</name>
<dbReference type="EC" id="2.8.1.7" evidence="3"/>
<proteinExistence type="inferred from homology"/>
<keyword evidence="7" id="KW-0808">Transferase</keyword>
<evidence type="ECO:0000259" key="6">
    <source>
        <dbReference type="Pfam" id="PF00266"/>
    </source>
</evidence>
<dbReference type="NCBIfam" id="TIGR01977">
    <property type="entry name" value="am_tr_V_EF2568"/>
    <property type="match status" value="1"/>
</dbReference>
<feature type="domain" description="Aminotransferase class V" evidence="6">
    <location>
        <begin position="3"/>
        <end position="369"/>
    </location>
</feature>
<evidence type="ECO:0000256" key="2">
    <source>
        <dbReference type="ARBA" id="ARBA00010447"/>
    </source>
</evidence>
<evidence type="ECO:0000256" key="4">
    <source>
        <dbReference type="ARBA" id="ARBA00022898"/>
    </source>
</evidence>
<comment type="caution">
    <text evidence="7">The sequence shown here is derived from an EMBL/GenBank/DDBJ whole genome shotgun (WGS) entry which is preliminary data.</text>
</comment>
<evidence type="ECO:0000256" key="3">
    <source>
        <dbReference type="ARBA" id="ARBA00012239"/>
    </source>
</evidence>
<dbReference type="InterPro" id="IPR015422">
    <property type="entry name" value="PyrdxlP-dep_Trfase_small"/>
</dbReference>
<dbReference type="InterPro" id="IPR016454">
    <property type="entry name" value="Cysteine_dSase"/>
</dbReference>
<dbReference type="InterPro" id="IPR015421">
    <property type="entry name" value="PyrdxlP-dep_Trfase_major"/>
</dbReference>
<comment type="similarity">
    <text evidence="2">Belongs to the class-V pyridoxal-phosphate-dependent aminotransferase family. Csd subfamily.</text>
</comment>
<organism evidence="7">
    <name type="scientific">bioreactor metagenome</name>
    <dbReference type="NCBI Taxonomy" id="1076179"/>
    <lineage>
        <taxon>unclassified sequences</taxon>
        <taxon>metagenomes</taxon>
        <taxon>ecological metagenomes</taxon>
    </lineage>
</organism>
<evidence type="ECO:0000256" key="5">
    <source>
        <dbReference type="ARBA" id="ARBA00050776"/>
    </source>
</evidence>
<dbReference type="InterPro" id="IPR000192">
    <property type="entry name" value="Aminotrans_V_dom"/>
</dbReference>